<feature type="region of interest" description="Disordered" evidence="10">
    <location>
        <begin position="190"/>
        <end position="211"/>
    </location>
</feature>
<dbReference type="Proteomes" id="UP000324022">
    <property type="component" value="Unassembled WGS sequence"/>
</dbReference>
<reference evidence="12 13" key="1">
    <citation type="submission" date="2018-03" db="EMBL/GenBank/DDBJ databases">
        <authorList>
            <person name="Guldener U."/>
        </authorList>
    </citation>
    <scope>NUCLEOTIDE SEQUENCE [LARGE SCALE GENOMIC DNA]</scope>
    <source>
        <strain evidence="12 13">NBRC100155</strain>
    </source>
</reference>
<evidence type="ECO:0000313" key="12">
    <source>
        <dbReference type="EMBL" id="SPO31614.1"/>
    </source>
</evidence>
<keyword evidence="5" id="KW-0256">Endoplasmic reticulum</keyword>
<dbReference type="PANTHER" id="PTHR13050">
    <property type="entry name" value="USE1-LIKE PROTEIN"/>
    <property type="match status" value="1"/>
</dbReference>
<evidence type="ECO:0000256" key="7">
    <source>
        <dbReference type="ARBA" id="ARBA00022927"/>
    </source>
</evidence>
<gene>
    <name evidence="12" type="ORF">UTRI_06357_B</name>
</gene>
<dbReference type="Pfam" id="PF09753">
    <property type="entry name" value="Use1"/>
    <property type="match status" value="1"/>
</dbReference>
<feature type="compositionally biased region" description="Low complexity" evidence="10">
    <location>
        <begin position="249"/>
        <end position="270"/>
    </location>
</feature>
<keyword evidence="8 11" id="KW-1133">Transmembrane helix</keyword>
<dbReference type="GO" id="GO:0006890">
    <property type="term" value="P:retrograde vesicle-mediated transport, Golgi to endoplasmic reticulum"/>
    <property type="evidence" value="ECO:0007669"/>
    <property type="project" value="TreeGrafter"/>
</dbReference>
<evidence type="ECO:0000256" key="6">
    <source>
        <dbReference type="ARBA" id="ARBA00022892"/>
    </source>
</evidence>
<comment type="similarity">
    <text evidence="2">Belongs to the USE1 family.</text>
</comment>
<feature type="region of interest" description="Disordered" evidence="10">
    <location>
        <begin position="227"/>
        <end position="270"/>
    </location>
</feature>
<dbReference type="OrthoDB" id="4506189at2759"/>
<evidence type="ECO:0000256" key="1">
    <source>
        <dbReference type="ARBA" id="ARBA00004163"/>
    </source>
</evidence>
<evidence type="ECO:0000256" key="9">
    <source>
        <dbReference type="ARBA" id="ARBA00023136"/>
    </source>
</evidence>
<sequence>MSQPHTITSLAEVPLSTTARQHFQQYLSRASTSTSGSSSTARSAPRDLDALLRRNAHLTSRVDTLHAQLSNRNASPSSHTDDPQLFWSTLTLLTNLRDLSAQLRIVSSNRKANDALTRTQQNVEIVESLLCLLSVSSTNDGDAAEHIFTAPIRSSPAVTIDLAHATPAVPERKSYDYWKHQALSALESDDQSTSSLIDDEEGVVSETESVLTDPEIHLTRTNPLAGLKRTNNFNEDEEDLSEYDRAPVSSSTTIKSPIHPPSTSSTAPTASDTILQSDRATHEALSSELLRMASILKSNSLAFADSLERDRLLLEKAGTELGQNLDLMTRTRGRLGVYSKKARSMGWFTLSAIAVVIVSWMLMFLLIRLT</sequence>
<keyword evidence="13" id="KW-1185">Reference proteome</keyword>
<evidence type="ECO:0000256" key="5">
    <source>
        <dbReference type="ARBA" id="ARBA00022824"/>
    </source>
</evidence>
<accession>A0A5C3ELU1</accession>
<evidence type="ECO:0000256" key="8">
    <source>
        <dbReference type="ARBA" id="ARBA00022989"/>
    </source>
</evidence>
<dbReference type="GO" id="GO:0031201">
    <property type="term" value="C:SNARE complex"/>
    <property type="evidence" value="ECO:0007669"/>
    <property type="project" value="TreeGrafter"/>
</dbReference>
<dbReference type="InterPro" id="IPR019150">
    <property type="entry name" value="Vesicle_transport_protein_Use1"/>
</dbReference>
<evidence type="ECO:0000256" key="10">
    <source>
        <dbReference type="SAM" id="MobiDB-lite"/>
    </source>
</evidence>
<comment type="subcellular location">
    <subcellularLocation>
        <location evidence="1">Endoplasmic reticulum membrane</location>
        <topology evidence="1">Single-pass type IV membrane protein</topology>
    </subcellularLocation>
</comment>
<organism evidence="12 13">
    <name type="scientific">Ustilago trichophora</name>
    <dbReference type="NCBI Taxonomy" id="86804"/>
    <lineage>
        <taxon>Eukaryota</taxon>
        <taxon>Fungi</taxon>
        <taxon>Dikarya</taxon>
        <taxon>Basidiomycota</taxon>
        <taxon>Ustilaginomycotina</taxon>
        <taxon>Ustilaginomycetes</taxon>
        <taxon>Ustilaginales</taxon>
        <taxon>Ustilaginaceae</taxon>
        <taxon>Ustilago</taxon>
    </lineage>
</organism>
<keyword evidence="3" id="KW-0813">Transport</keyword>
<evidence type="ECO:0000256" key="3">
    <source>
        <dbReference type="ARBA" id="ARBA00022448"/>
    </source>
</evidence>
<keyword evidence="4 11" id="KW-0812">Transmembrane</keyword>
<keyword evidence="9 11" id="KW-0472">Membrane</keyword>
<protein>
    <submittedName>
        <fullName evidence="12">Uncharacterized protein</fullName>
    </submittedName>
</protein>
<name>A0A5C3ELU1_9BASI</name>
<dbReference type="AlphaFoldDB" id="A0A5C3ELU1"/>
<dbReference type="CDD" id="cd15860">
    <property type="entry name" value="SNARE_USE1"/>
    <property type="match status" value="1"/>
</dbReference>
<proteinExistence type="inferred from homology"/>
<evidence type="ECO:0000256" key="4">
    <source>
        <dbReference type="ARBA" id="ARBA00022692"/>
    </source>
</evidence>
<dbReference type="GO" id="GO:0005484">
    <property type="term" value="F:SNAP receptor activity"/>
    <property type="evidence" value="ECO:0007669"/>
    <property type="project" value="TreeGrafter"/>
</dbReference>
<dbReference type="GO" id="GO:0015031">
    <property type="term" value="P:protein transport"/>
    <property type="evidence" value="ECO:0007669"/>
    <property type="project" value="UniProtKB-KW"/>
</dbReference>
<keyword evidence="7" id="KW-0653">Protein transport</keyword>
<feature type="transmembrane region" description="Helical" evidence="11">
    <location>
        <begin position="345"/>
        <end position="367"/>
    </location>
</feature>
<keyword evidence="6" id="KW-0931">ER-Golgi transport</keyword>
<evidence type="ECO:0000313" key="13">
    <source>
        <dbReference type="Proteomes" id="UP000324022"/>
    </source>
</evidence>
<evidence type="ECO:0000256" key="11">
    <source>
        <dbReference type="SAM" id="Phobius"/>
    </source>
</evidence>
<evidence type="ECO:0000256" key="2">
    <source>
        <dbReference type="ARBA" id="ARBA00007891"/>
    </source>
</evidence>
<dbReference type="GO" id="GO:0005789">
    <property type="term" value="C:endoplasmic reticulum membrane"/>
    <property type="evidence" value="ECO:0007669"/>
    <property type="project" value="UniProtKB-SubCell"/>
</dbReference>
<dbReference type="EMBL" id="OOIN01000039">
    <property type="protein sequence ID" value="SPO31614.1"/>
    <property type="molecule type" value="Genomic_DNA"/>
</dbReference>
<dbReference type="PANTHER" id="PTHR13050:SF7">
    <property type="entry name" value="VESICLE TRANSPORT PROTEIN USE1"/>
    <property type="match status" value="1"/>
</dbReference>